<evidence type="ECO:0000256" key="1">
    <source>
        <dbReference type="SAM" id="MobiDB-lite"/>
    </source>
</evidence>
<name>A0ABQ7H4M8_DUNSA</name>
<reference evidence="2" key="1">
    <citation type="submission" date="2017-08" db="EMBL/GenBank/DDBJ databases">
        <authorList>
            <person name="Polle J.E."/>
            <person name="Barry K."/>
            <person name="Cushman J."/>
            <person name="Schmutz J."/>
            <person name="Tran D."/>
            <person name="Hathwaick L.T."/>
            <person name="Yim W.C."/>
            <person name="Jenkins J."/>
            <person name="Mckie-Krisberg Z.M."/>
            <person name="Prochnik S."/>
            <person name="Lindquist E."/>
            <person name="Dockter R.B."/>
            <person name="Adam C."/>
            <person name="Molina H."/>
            <person name="Bunkerborg J."/>
            <person name="Jin E."/>
            <person name="Buchheim M."/>
            <person name="Magnuson J."/>
        </authorList>
    </citation>
    <scope>NUCLEOTIDE SEQUENCE</scope>
    <source>
        <strain evidence="2">CCAP 19/18</strain>
    </source>
</reference>
<keyword evidence="3" id="KW-1185">Reference proteome</keyword>
<sequence length="290" mass="31229">MLTQSVIGSCSQSPGLSRQDRPAVHSKSVRKCHQPLRATGANTGTASHASTACPSNPGNHQYPQHSPLQHQPKSSRRVSLLAAASGLLLNARTMGAQAEEAQQSTSSGPFMVAAESPGPGPGVGPLPPLADRPGASGKQLLQDPNEFTYAFESEVPCDLRVKQYYEIIVKNRPKCWQRIASQIQTSNFTGLDEGLKKDAMADLRQAALFTPWALLQRDDYTASVEVRKGYLSLNAHIQDLQIAALGAAENGENQQKAAERVQQAFILMSASLDDFLSRIPNKYKDGPQGA</sequence>
<dbReference type="Proteomes" id="UP000815325">
    <property type="component" value="Unassembled WGS sequence"/>
</dbReference>
<organism evidence="2 3">
    <name type="scientific">Dunaliella salina</name>
    <name type="common">Green alga</name>
    <name type="synonym">Protococcus salinus</name>
    <dbReference type="NCBI Taxonomy" id="3046"/>
    <lineage>
        <taxon>Eukaryota</taxon>
        <taxon>Viridiplantae</taxon>
        <taxon>Chlorophyta</taxon>
        <taxon>core chlorophytes</taxon>
        <taxon>Chlorophyceae</taxon>
        <taxon>CS clade</taxon>
        <taxon>Chlamydomonadales</taxon>
        <taxon>Dunaliellaceae</taxon>
        <taxon>Dunaliella</taxon>
    </lineage>
</organism>
<feature type="region of interest" description="Disordered" evidence="1">
    <location>
        <begin position="1"/>
        <end position="77"/>
    </location>
</feature>
<accession>A0ABQ7H4M8</accession>
<evidence type="ECO:0000313" key="2">
    <source>
        <dbReference type="EMBL" id="KAF5841815.1"/>
    </source>
</evidence>
<protein>
    <submittedName>
        <fullName evidence="2">Uncharacterized protein</fullName>
    </submittedName>
</protein>
<feature type="compositionally biased region" description="Polar residues" evidence="1">
    <location>
        <begin position="1"/>
        <end position="16"/>
    </location>
</feature>
<comment type="caution">
    <text evidence="2">The sequence shown here is derived from an EMBL/GenBank/DDBJ whole genome shotgun (WGS) entry which is preliminary data.</text>
</comment>
<dbReference type="EMBL" id="MU069476">
    <property type="protein sequence ID" value="KAF5841815.1"/>
    <property type="molecule type" value="Genomic_DNA"/>
</dbReference>
<evidence type="ECO:0000313" key="3">
    <source>
        <dbReference type="Proteomes" id="UP000815325"/>
    </source>
</evidence>
<gene>
    <name evidence="2" type="ORF">DUNSADRAFT_11131</name>
</gene>
<proteinExistence type="predicted"/>
<feature type="compositionally biased region" description="Polar residues" evidence="1">
    <location>
        <begin position="40"/>
        <end position="72"/>
    </location>
</feature>